<keyword evidence="3" id="KW-1185">Reference proteome</keyword>
<dbReference type="SUPFAM" id="SSF51658">
    <property type="entry name" value="Xylose isomerase-like"/>
    <property type="match status" value="1"/>
</dbReference>
<dbReference type="EMBL" id="BONJ01000029">
    <property type="protein sequence ID" value="GIG16885.1"/>
    <property type="molecule type" value="Genomic_DNA"/>
</dbReference>
<dbReference type="Pfam" id="PF01261">
    <property type="entry name" value="AP_endonuc_2"/>
    <property type="match status" value="1"/>
</dbReference>
<evidence type="ECO:0000313" key="2">
    <source>
        <dbReference type="EMBL" id="GIG16885.1"/>
    </source>
</evidence>
<dbReference type="Gene3D" id="3.20.20.150">
    <property type="entry name" value="Divalent-metal-dependent TIM barrel enzymes"/>
    <property type="match status" value="1"/>
</dbReference>
<dbReference type="Proteomes" id="UP000660339">
    <property type="component" value="Unassembled WGS sequence"/>
</dbReference>
<proteinExistence type="predicted"/>
<organism evidence="2 3">
    <name type="scientific">Catellatospora methionotrophica</name>
    <dbReference type="NCBI Taxonomy" id="121620"/>
    <lineage>
        <taxon>Bacteria</taxon>
        <taxon>Bacillati</taxon>
        <taxon>Actinomycetota</taxon>
        <taxon>Actinomycetes</taxon>
        <taxon>Micromonosporales</taxon>
        <taxon>Micromonosporaceae</taxon>
        <taxon>Catellatospora</taxon>
    </lineage>
</organism>
<dbReference type="AlphaFoldDB" id="A0A8J3LLR7"/>
<accession>A0A8J3LLR7</accession>
<reference evidence="2" key="1">
    <citation type="submission" date="2021-01" db="EMBL/GenBank/DDBJ databases">
        <title>Whole genome shotgun sequence of Catellatospora methionotrophica NBRC 14553.</title>
        <authorList>
            <person name="Komaki H."/>
            <person name="Tamura T."/>
        </authorList>
    </citation>
    <scope>NUCLEOTIDE SEQUENCE</scope>
    <source>
        <strain evidence="2">NBRC 14553</strain>
    </source>
</reference>
<sequence>MRLSLNTATIKKASLAQAARLCADNGITGIGPWRDVVAAAGGAKAARRLLDQHGLTVTSLCRGGFVTSGSAEALEDNRRAIEEAAELGTSELVLVVGGLAEGSKDLPAARTHVARALEQLVPYASRHGVRLAIEPLHPMFCADRAVVSTLGQALDLAAPFAPHEVGVVVDTYHVWWDPELFTQISRAEGRISAYQVCDWVVPLPADMLLGRGHVGDGHIDFAPITDAVLRAGYTGHVEVEIFNQTIWDTAPADTVKTVVTRHLTHLGPL</sequence>
<feature type="domain" description="Xylose isomerase-like TIM barrel" evidence="1">
    <location>
        <begin position="20"/>
        <end position="250"/>
    </location>
</feature>
<comment type="caution">
    <text evidence="2">The sequence shown here is derived from an EMBL/GenBank/DDBJ whole genome shotgun (WGS) entry which is preliminary data.</text>
</comment>
<protein>
    <submittedName>
        <fullName evidence="2">3-dehydroshikimate dehydratase</fullName>
    </submittedName>
</protein>
<dbReference type="InterPro" id="IPR013022">
    <property type="entry name" value="Xyl_isomerase-like_TIM-brl"/>
</dbReference>
<evidence type="ECO:0000313" key="3">
    <source>
        <dbReference type="Proteomes" id="UP000660339"/>
    </source>
</evidence>
<dbReference type="PANTHER" id="PTHR12110">
    <property type="entry name" value="HYDROXYPYRUVATE ISOMERASE"/>
    <property type="match status" value="1"/>
</dbReference>
<dbReference type="RefSeq" id="WP_166386312.1">
    <property type="nucleotide sequence ID" value="NZ_BAAATT010000015.1"/>
</dbReference>
<dbReference type="InterPro" id="IPR050312">
    <property type="entry name" value="IolE/XylAMocC-like"/>
</dbReference>
<name>A0A8J3LLR7_9ACTN</name>
<dbReference type="InterPro" id="IPR036237">
    <property type="entry name" value="Xyl_isomerase-like_sf"/>
</dbReference>
<gene>
    <name evidence="2" type="ORF">Cme02nite_52170</name>
</gene>
<evidence type="ECO:0000259" key="1">
    <source>
        <dbReference type="Pfam" id="PF01261"/>
    </source>
</evidence>
<dbReference type="PANTHER" id="PTHR12110:SF52">
    <property type="entry name" value="XYLOSE ISOMERASE"/>
    <property type="match status" value="1"/>
</dbReference>